<comment type="caution">
    <text evidence="2">The sequence shown here is derived from an EMBL/GenBank/DDBJ whole genome shotgun (WGS) entry which is preliminary data.</text>
</comment>
<gene>
    <name evidence="2" type="ORF">HNP81_001472</name>
</gene>
<dbReference type="InterPro" id="IPR000182">
    <property type="entry name" value="GNAT_dom"/>
</dbReference>
<dbReference type="PANTHER" id="PTHR43617">
    <property type="entry name" value="L-AMINO ACID N-ACETYLTRANSFERASE"/>
    <property type="match status" value="1"/>
</dbReference>
<dbReference type="InterPro" id="IPR050276">
    <property type="entry name" value="MshD_Acetyltransferase"/>
</dbReference>
<evidence type="ECO:0000259" key="1">
    <source>
        <dbReference type="PROSITE" id="PS51186"/>
    </source>
</evidence>
<reference evidence="2 3" key="1">
    <citation type="submission" date="2020-08" db="EMBL/GenBank/DDBJ databases">
        <title>Genomic Encyclopedia of Type Strains, Phase IV (KMG-IV): sequencing the most valuable type-strain genomes for metagenomic binning, comparative biology and taxonomic classification.</title>
        <authorList>
            <person name="Goeker M."/>
        </authorList>
    </citation>
    <scope>NUCLEOTIDE SEQUENCE [LARGE SCALE GENOMIC DNA]</scope>
    <source>
        <strain evidence="2 3">DSM 105481</strain>
    </source>
</reference>
<feature type="domain" description="N-acetyltransferase" evidence="1">
    <location>
        <begin position="1"/>
        <end position="167"/>
    </location>
</feature>
<dbReference type="PROSITE" id="PS51186">
    <property type="entry name" value="GNAT"/>
    <property type="match status" value="1"/>
</dbReference>
<organism evidence="2 3">
    <name type="scientific">Peribacillus huizhouensis</name>
    <dbReference type="NCBI Taxonomy" id="1501239"/>
    <lineage>
        <taxon>Bacteria</taxon>
        <taxon>Bacillati</taxon>
        <taxon>Bacillota</taxon>
        <taxon>Bacilli</taxon>
        <taxon>Bacillales</taxon>
        <taxon>Bacillaceae</taxon>
        <taxon>Peribacillus</taxon>
    </lineage>
</organism>
<dbReference type="Gene3D" id="3.40.630.30">
    <property type="match status" value="1"/>
</dbReference>
<evidence type="ECO:0000313" key="2">
    <source>
        <dbReference type="EMBL" id="MBA9026187.1"/>
    </source>
</evidence>
<dbReference type="Pfam" id="PF00583">
    <property type="entry name" value="Acetyltransf_1"/>
    <property type="match status" value="1"/>
</dbReference>
<accession>A0ABR6CP91</accession>
<dbReference type="InterPro" id="IPR016181">
    <property type="entry name" value="Acyl_CoA_acyltransferase"/>
</dbReference>
<sequence length="167" mass="18739">MEIRKLHATDAKEYWSLRLEAFQTFPEAFATSFEEAIARENPIQQAAAGLEAEGSYTFGAFVDGKLVGIVTLVQEMREKLQHRANIYGLFVKVNYHGSGIGKALMNETLNYVRNLKGIEKVNLSVVASNEGAKKLYSDLGFKVFGLEEKALKLDDVYLDEEHMALFL</sequence>
<dbReference type="EMBL" id="JACJHX010000003">
    <property type="protein sequence ID" value="MBA9026187.1"/>
    <property type="molecule type" value="Genomic_DNA"/>
</dbReference>
<evidence type="ECO:0000313" key="3">
    <source>
        <dbReference type="Proteomes" id="UP000626697"/>
    </source>
</evidence>
<proteinExistence type="predicted"/>
<dbReference type="RefSeq" id="WP_182502097.1">
    <property type="nucleotide sequence ID" value="NZ_JACJHX010000003.1"/>
</dbReference>
<dbReference type="CDD" id="cd04301">
    <property type="entry name" value="NAT_SF"/>
    <property type="match status" value="1"/>
</dbReference>
<dbReference type="SUPFAM" id="SSF55729">
    <property type="entry name" value="Acyl-CoA N-acyltransferases (Nat)"/>
    <property type="match status" value="1"/>
</dbReference>
<keyword evidence="3" id="KW-1185">Reference proteome</keyword>
<dbReference type="Proteomes" id="UP000626697">
    <property type="component" value="Unassembled WGS sequence"/>
</dbReference>
<protein>
    <submittedName>
        <fullName evidence="2">Ribosomal protein S18 acetylase RimI-like enzyme</fullName>
    </submittedName>
</protein>
<name>A0ABR6CP91_9BACI</name>